<accession>A0A9D2HR81</accession>
<evidence type="ECO:0000313" key="1">
    <source>
        <dbReference type="EMBL" id="HJA83121.1"/>
    </source>
</evidence>
<dbReference type="Proteomes" id="UP000823860">
    <property type="component" value="Unassembled WGS sequence"/>
</dbReference>
<name>A0A9D2HR81_9BACE</name>
<reference evidence="1" key="1">
    <citation type="journal article" date="2021" name="PeerJ">
        <title>Extensive microbial diversity within the chicken gut microbiome revealed by metagenomics and culture.</title>
        <authorList>
            <person name="Gilroy R."/>
            <person name="Ravi A."/>
            <person name="Getino M."/>
            <person name="Pursley I."/>
            <person name="Horton D.L."/>
            <person name="Alikhan N.F."/>
            <person name="Baker D."/>
            <person name="Gharbi K."/>
            <person name="Hall N."/>
            <person name="Watson M."/>
            <person name="Adriaenssens E.M."/>
            <person name="Foster-Nyarko E."/>
            <person name="Jarju S."/>
            <person name="Secka A."/>
            <person name="Antonio M."/>
            <person name="Oren A."/>
            <person name="Chaudhuri R.R."/>
            <person name="La Ragione R."/>
            <person name="Hildebrand F."/>
            <person name="Pallen M.J."/>
        </authorList>
    </citation>
    <scope>NUCLEOTIDE SEQUENCE</scope>
    <source>
        <strain evidence="1">ChiHecec1B25-7008</strain>
    </source>
</reference>
<proteinExistence type="predicted"/>
<gene>
    <name evidence="1" type="ORF">H9785_04020</name>
</gene>
<dbReference type="AlphaFoldDB" id="A0A9D2HR81"/>
<reference evidence="1" key="2">
    <citation type="submission" date="2021-04" db="EMBL/GenBank/DDBJ databases">
        <authorList>
            <person name="Gilroy R."/>
        </authorList>
    </citation>
    <scope>NUCLEOTIDE SEQUENCE</scope>
    <source>
        <strain evidence="1">ChiHecec1B25-7008</strain>
    </source>
</reference>
<organism evidence="1 2">
    <name type="scientific">Candidatus Bacteroides intestinavium</name>
    <dbReference type="NCBI Taxonomy" id="2838469"/>
    <lineage>
        <taxon>Bacteria</taxon>
        <taxon>Pseudomonadati</taxon>
        <taxon>Bacteroidota</taxon>
        <taxon>Bacteroidia</taxon>
        <taxon>Bacteroidales</taxon>
        <taxon>Bacteroidaceae</taxon>
        <taxon>Bacteroides</taxon>
    </lineage>
</organism>
<evidence type="ECO:0008006" key="3">
    <source>
        <dbReference type="Google" id="ProtNLM"/>
    </source>
</evidence>
<protein>
    <recommendedName>
        <fullName evidence="3">Thioredoxin domain-containing protein</fullName>
    </recommendedName>
</protein>
<sequence length="167" mass="19437">MNKIIGICLILVLITACRKPDETGKEIVFPDKAVFTRMAKDTVPFETNRPVWKIVVYADTADCMGCKLYLDRWKMWMEGTDAPDKDKAMFLFFLYPDDREELQFLLEGDEFDYPVCIDMDNRMGELNGFTADTYLLLDAENRVVLTGNPIADERTKRLYLERIEKKP</sequence>
<evidence type="ECO:0000313" key="2">
    <source>
        <dbReference type="Proteomes" id="UP000823860"/>
    </source>
</evidence>
<dbReference type="EMBL" id="DWZE01000052">
    <property type="protein sequence ID" value="HJA83121.1"/>
    <property type="molecule type" value="Genomic_DNA"/>
</dbReference>
<dbReference type="PROSITE" id="PS51257">
    <property type="entry name" value="PROKAR_LIPOPROTEIN"/>
    <property type="match status" value="1"/>
</dbReference>
<comment type="caution">
    <text evidence="1">The sequence shown here is derived from an EMBL/GenBank/DDBJ whole genome shotgun (WGS) entry which is preliminary data.</text>
</comment>